<evidence type="ECO:0000313" key="1">
    <source>
        <dbReference type="EMBL" id="KAH7010947.1"/>
    </source>
</evidence>
<sequence>MGLIDLLYLFLNINFKPFDINAYATCEGFFTRVYKPGSRYIFAEDNNSKAVYITDSRIIVYKTNYYRYYSPVFGTIKQFYSILSNYYKVDILTRNTRGYVLIKTKKFSDVLFVAIRASDIGIKLGAYIKKKSSIIIVFKPGRVKFNDDLLGASKQVSISLDTTTKG</sequence>
<reference evidence="1 2" key="1">
    <citation type="journal article" date="2021" name="Nat. Commun.">
        <title>Genetic determinants of endophytism in the Arabidopsis root mycobiome.</title>
        <authorList>
            <person name="Mesny F."/>
            <person name="Miyauchi S."/>
            <person name="Thiergart T."/>
            <person name="Pickel B."/>
            <person name="Atanasova L."/>
            <person name="Karlsson M."/>
            <person name="Huettel B."/>
            <person name="Barry K.W."/>
            <person name="Haridas S."/>
            <person name="Chen C."/>
            <person name="Bauer D."/>
            <person name="Andreopoulos W."/>
            <person name="Pangilinan J."/>
            <person name="LaButti K."/>
            <person name="Riley R."/>
            <person name="Lipzen A."/>
            <person name="Clum A."/>
            <person name="Drula E."/>
            <person name="Henrissat B."/>
            <person name="Kohler A."/>
            <person name="Grigoriev I.V."/>
            <person name="Martin F.M."/>
            <person name="Hacquard S."/>
        </authorList>
    </citation>
    <scope>NUCLEOTIDE SEQUENCE [LARGE SCALE GENOMIC DNA]</scope>
    <source>
        <strain evidence="1 2">MPI-SDFR-AT-0080</strain>
    </source>
</reference>
<protein>
    <submittedName>
        <fullName evidence="1">Uncharacterized protein</fullName>
    </submittedName>
</protein>
<dbReference type="Proteomes" id="UP000774617">
    <property type="component" value="Unassembled WGS sequence"/>
</dbReference>
<comment type="caution">
    <text evidence="1">The sequence shown here is derived from an EMBL/GenBank/DDBJ whole genome shotgun (WGS) entry which is preliminary data.</text>
</comment>
<gene>
    <name evidence="1" type="ORF">B0J12DRAFT_714887</name>
</gene>
<proteinExistence type="predicted"/>
<evidence type="ECO:0000313" key="2">
    <source>
        <dbReference type="Proteomes" id="UP000774617"/>
    </source>
</evidence>
<organism evidence="1 2">
    <name type="scientific">Macrophomina phaseolina</name>
    <dbReference type="NCBI Taxonomy" id="35725"/>
    <lineage>
        <taxon>Eukaryota</taxon>
        <taxon>Fungi</taxon>
        <taxon>Dikarya</taxon>
        <taxon>Ascomycota</taxon>
        <taxon>Pezizomycotina</taxon>
        <taxon>Dothideomycetes</taxon>
        <taxon>Dothideomycetes incertae sedis</taxon>
        <taxon>Botryosphaeriales</taxon>
        <taxon>Botryosphaeriaceae</taxon>
        <taxon>Macrophomina</taxon>
    </lineage>
</organism>
<name>A0ABQ8FQ98_9PEZI</name>
<dbReference type="EMBL" id="JAGTJR010000099">
    <property type="protein sequence ID" value="KAH7010947.1"/>
    <property type="molecule type" value="Genomic_DNA"/>
</dbReference>
<keyword evidence="2" id="KW-1185">Reference proteome</keyword>
<accession>A0ABQ8FQ98</accession>